<evidence type="ECO:0008006" key="3">
    <source>
        <dbReference type="Google" id="ProtNLM"/>
    </source>
</evidence>
<dbReference type="AlphaFoldDB" id="F0QXE4"/>
<keyword evidence="2" id="KW-1185">Reference proteome</keyword>
<reference evidence="1 2" key="1">
    <citation type="journal article" date="2011" name="J. Bacteriol.">
        <title>Complete genome sequence of 'Vulcanisaeta moutnovskia' strain 768-28, a novel member of the hyperthermophilic crenarchaeal genus vulcanisaeta.</title>
        <authorList>
            <person name="Gumerov V.M."/>
            <person name="Mardanov A.V."/>
            <person name="Beletsky A.V."/>
            <person name="Prokofeva M.I."/>
            <person name="Bonch-Osmolovskaya E.A."/>
            <person name="Ravin N.V."/>
            <person name="Skryabin K.G."/>
        </authorList>
    </citation>
    <scope>NUCLEOTIDE SEQUENCE [LARGE SCALE GENOMIC DNA]</scope>
    <source>
        <strain evidence="1 2">768-28</strain>
    </source>
</reference>
<organism evidence="1 2">
    <name type="scientific">Vulcanisaeta moutnovskia (strain 768-28)</name>
    <dbReference type="NCBI Taxonomy" id="985053"/>
    <lineage>
        <taxon>Archaea</taxon>
        <taxon>Thermoproteota</taxon>
        <taxon>Thermoprotei</taxon>
        <taxon>Thermoproteales</taxon>
        <taxon>Thermoproteaceae</taxon>
        <taxon>Vulcanisaeta</taxon>
    </lineage>
</organism>
<gene>
    <name evidence="1" type="ordered locus">VMUT_0973</name>
</gene>
<dbReference type="Pfam" id="PF09754">
    <property type="entry name" value="PAC2"/>
    <property type="match status" value="1"/>
</dbReference>
<dbReference type="InterPro" id="IPR019151">
    <property type="entry name" value="Proteasome_assmbl_chaperone_2"/>
</dbReference>
<proteinExistence type="predicted"/>
<dbReference type="PANTHER" id="PTHR35610:SF3">
    <property type="entry name" value="PROTEASOME ASSEMBLY CHAPERONE FAMILY PROTEIN"/>
    <property type="match status" value="1"/>
</dbReference>
<accession>F0QXE4</accession>
<dbReference type="SUPFAM" id="SSF159659">
    <property type="entry name" value="Cgl1923-like"/>
    <property type="match status" value="1"/>
</dbReference>
<dbReference type="KEGG" id="vmo:VMUT_0973"/>
<dbReference type="Proteomes" id="UP000007485">
    <property type="component" value="Chromosome"/>
</dbReference>
<dbReference type="InterPro" id="IPR038389">
    <property type="entry name" value="PSMG2_sf"/>
</dbReference>
<dbReference type="PANTHER" id="PTHR35610">
    <property type="entry name" value="3-ISOPROPYLMALATE DEHYDRATASE-RELATED"/>
    <property type="match status" value="1"/>
</dbReference>
<name>F0QXE4_VULM7</name>
<dbReference type="EMBL" id="CP002529">
    <property type="protein sequence ID" value="ADY01183.1"/>
    <property type="molecule type" value="Genomic_DNA"/>
</dbReference>
<protein>
    <recommendedName>
        <fullName evidence="3">Proteasome assembly chaperone family protein</fullName>
    </recommendedName>
</protein>
<evidence type="ECO:0000313" key="1">
    <source>
        <dbReference type="EMBL" id="ADY01183.1"/>
    </source>
</evidence>
<dbReference type="Gene3D" id="3.40.50.10900">
    <property type="entry name" value="PAC-like subunit"/>
    <property type="match status" value="1"/>
</dbReference>
<dbReference type="STRING" id="985053.VMUT_0973"/>
<sequence>MACPEPSLASIVAIEYLVETLKMEEIGSIKPRVHVPIVTVIDGAAKLPYRLFFDREHAIVVIRQHVPIPPTLYRQFIDKILDWAEDNAVGRVVCLTSTSLLSEQETDNIYFVSEEGHVDEYRQLGLIPLREATITGIEAVFLDSVLSRNINGVLLLAESKVLTAINRLIESGKLSSHKDVLSILNQTIGTYGPDVTAALKLIKALSKIIGFEIPTDKLAEHADKYAFLIDKNLEEYMKPPKEELPVFY</sequence>
<dbReference type="eggNOG" id="arCOG00347">
    <property type="taxonomic scope" value="Archaea"/>
</dbReference>
<dbReference type="HOGENOM" id="CLU_1006924_0_0_2"/>
<evidence type="ECO:0000313" key="2">
    <source>
        <dbReference type="Proteomes" id="UP000007485"/>
    </source>
</evidence>